<feature type="domain" description="4-vinyl reductase 4VR" evidence="1">
    <location>
        <begin position="140"/>
        <end position="201"/>
    </location>
</feature>
<dbReference type="InterPro" id="IPR024096">
    <property type="entry name" value="NO_sig/Golgi_transp_ligand-bd"/>
</dbReference>
<dbReference type="InterPro" id="IPR010249">
    <property type="entry name" value="BchJ"/>
</dbReference>
<evidence type="ECO:0000313" key="2">
    <source>
        <dbReference type="EMBL" id="SLN22939.1"/>
    </source>
</evidence>
<dbReference type="Gene3D" id="3.30.1380.20">
    <property type="entry name" value="Trafficking protein particle complex subunit 3"/>
    <property type="match status" value="1"/>
</dbReference>
<dbReference type="Proteomes" id="UP000193570">
    <property type="component" value="Unassembled WGS sequence"/>
</dbReference>
<name>A0A1X6YJ69_9RHOB</name>
<dbReference type="GO" id="GO:0030494">
    <property type="term" value="P:bacteriochlorophyll biosynthetic process"/>
    <property type="evidence" value="ECO:0007669"/>
    <property type="project" value="InterPro"/>
</dbReference>
<dbReference type="InterPro" id="IPR004096">
    <property type="entry name" value="V4R"/>
</dbReference>
<dbReference type="NCBIfam" id="TIGR02019">
    <property type="entry name" value="BchJ"/>
    <property type="match status" value="1"/>
</dbReference>
<dbReference type="PANTHER" id="PTHR35090:SF1">
    <property type="entry name" value="SLR0144 PROTEIN"/>
    <property type="match status" value="1"/>
</dbReference>
<dbReference type="PANTHER" id="PTHR35090">
    <property type="entry name" value="DNA-DIRECTED RNA POLYMERASE SUBUNIT I"/>
    <property type="match status" value="1"/>
</dbReference>
<evidence type="ECO:0000313" key="3">
    <source>
        <dbReference type="Proteomes" id="UP000193570"/>
    </source>
</evidence>
<dbReference type="GO" id="GO:0015979">
    <property type="term" value="P:photosynthesis"/>
    <property type="evidence" value="ECO:0007669"/>
    <property type="project" value="InterPro"/>
</dbReference>
<dbReference type="OrthoDB" id="2080515at2"/>
<dbReference type="SUPFAM" id="SSF111126">
    <property type="entry name" value="Ligand-binding domain in the NO signalling and Golgi transport"/>
    <property type="match status" value="1"/>
</dbReference>
<gene>
    <name evidence="2" type="ORF">ROJ8625_00906</name>
</gene>
<reference evidence="2 3" key="1">
    <citation type="submission" date="2017-03" db="EMBL/GenBank/DDBJ databases">
        <authorList>
            <person name="Afonso C.L."/>
            <person name="Miller P.J."/>
            <person name="Scott M.A."/>
            <person name="Spackman E."/>
            <person name="Goraichik I."/>
            <person name="Dimitrov K.M."/>
            <person name="Suarez D.L."/>
            <person name="Swayne D.E."/>
        </authorList>
    </citation>
    <scope>NUCLEOTIDE SEQUENCE [LARGE SCALE GENOMIC DNA]</scope>
    <source>
        <strain evidence="2 3">CECT 8625</strain>
    </source>
</reference>
<dbReference type="EMBL" id="FWFK01000001">
    <property type="protein sequence ID" value="SLN22939.1"/>
    <property type="molecule type" value="Genomic_DNA"/>
</dbReference>
<dbReference type="RefSeq" id="WP_159456718.1">
    <property type="nucleotide sequence ID" value="NZ_FWFK01000001.1"/>
</dbReference>
<sequence length="208" mass="22670">MTSTSTGLFWTHHSAGMMSAAFVLPLHQILDDVFGTGARDKVFAEAGFSAAPPADDSVPEGKVARLHASVHDAWPVLWPELMDRAGRVAAEAVVTDRVSARARLLLENMPWPVAAWLVGRSARQNARAFAGSGVFSIQTTGRFLVFKNPLAMQIRSDQPSCHFQAAFFEHMFQRLVHRDFECRETQCCAAGADACVFALTLAPDADPI</sequence>
<dbReference type="AlphaFoldDB" id="A0A1X6YJ69"/>
<dbReference type="Pfam" id="PF02830">
    <property type="entry name" value="V4R"/>
    <property type="match status" value="1"/>
</dbReference>
<proteinExistence type="predicted"/>
<evidence type="ECO:0000259" key="1">
    <source>
        <dbReference type="SMART" id="SM00989"/>
    </source>
</evidence>
<keyword evidence="3" id="KW-1185">Reference proteome</keyword>
<dbReference type="SMART" id="SM00989">
    <property type="entry name" value="V4R"/>
    <property type="match status" value="1"/>
</dbReference>
<organism evidence="2 3">
    <name type="scientific">Roseivivax jejudonensis</name>
    <dbReference type="NCBI Taxonomy" id="1529041"/>
    <lineage>
        <taxon>Bacteria</taxon>
        <taxon>Pseudomonadati</taxon>
        <taxon>Pseudomonadota</taxon>
        <taxon>Alphaproteobacteria</taxon>
        <taxon>Rhodobacterales</taxon>
        <taxon>Roseobacteraceae</taxon>
        <taxon>Roseivivax</taxon>
    </lineage>
</organism>
<protein>
    <submittedName>
        <fullName evidence="2">V4R domain protein</fullName>
    </submittedName>
</protein>
<accession>A0A1X6YJ69</accession>